<dbReference type="PANTHER" id="PTHR11808:SF15">
    <property type="entry name" value="CYSTATHIONINE GAMMA-LYASE"/>
    <property type="match status" value="1"/>
</dbReference>
<dbReference type="EC" id="4.4.1.8" evidence="5"/>
<dbReference type="InterPro" id="IPR015421">
    <property type="entry name" value="PyrdxlP-dep_Trfase_major"/>
</dbReference>
<keyword evidence="6" id="KW-1185">Reference proteome</keyword>
<accession>A0ABM9UQ74</accession>
<evidence type="ECO:0000313" key="5">
    <source>
        <dbReference type="EMBL" id="CUN90550.1"/>
    </source>
</evidence>
<dbReference type="Gene3D" id="3.90.1150.10">
    <property type="entry name" value="Aspartate Aminotransferase, domain 1"/>
    <property type="match status" value="1"/>
</dbReference>
<dbReference type="RefSeq" id="WP_055258946.1">
    <property type="nucleotide sequence ID" value="NZ_BCMV01000037.1"/>
</dbReference>
<dbReference type="InterPro" id="IPR054542">
    <property type="entry name" value="Cys_met_metab_PP"/>
</dbReference>
<comment type="cofactor">
    <cofactor evidence="1 4">
        <name>pyridoxal 5'-phosphate</name>
        <dbReference type="ChEBI" id="CHEBI:597326"/>
    </cofactor>
</comment>
<evidence type="ECO:0000256" key="4">
    <source>
        <dbReference type="RuleBase" id="RU362118"/>
    </source>
</evidence>
<dbReference type="Gene3D" id="3.40.640.10">
    <property type="entry name" value="Type I PLP-dependent aspartate aminotransferase-like (Major domain)"/>
    <property type="match status" value="1"/>
</dbReference>
<sequence>MKKNSLLIHGGISTDEKTGAVNVPIYQTSTYKQSKFGENTGYEYSRTGNPTREALEKLIADIEGGTRGFAFASGLAAISAVLSLFKSGDKILITNNLYGGTFRILNQVFSNFNIKYEIVDDFDKLDKQIKDDVKAVFIETPTNPLLDVIDIKKVSSIAKSKGILTIVDNTFMSPYLQNPLLLGADIVVHSATKYLGGHSDLVAGLAIVKDEELGEKLHFIQNATGGILQPFDSFLLIRGIKTLSVRMDRHEENARFIADKLSRSTNIKKVYYTGLKNHPGHEIQKSQASGFGGVISFVLNDDLNFKRFVEGLELITFGESLGGVESLACHPASMTHATLPKELRERIGITDNLIRISVGIEDKEDILEDIQKALILAGGKDEIL</sequence>
<dbReference type="CDD" id="cd00614">
    <property type="entry name" value="CGS_like"/>
    <property type="match status" value="1"/>
</dbReference>
<proteinExistence type="inferred from homology"/>
<dbReference type="Proteomes" id="UP000095488">
    <property type="component" value="Unassembled WGS sequence"/>
</dbReference>
<keyword evidence="5" id="KW-0456">Lyase</keyword>
<dbReference type="InterPro" id="IPR000277">
    <property type="entry name" value="Cys/Met-Metab_PyrdxlP-dep_enz"/>
</dbReference>
<dbReference type="Pfam" id="PF01053">
    <property type="entry name" value="Cys_Met_Meta_PP"/>
    <property type="match status" value="1"/>
</dbReference>
<reference evidence="5 6" key="1">
    <citation type="submission" date="2015-09" db="EMBL/GenBank/DDBJ databases">
        <authorList>
            <consortium name="Pathogen Informatics"/>
        </authorList>
    </citation>
    <scope>NUCLEOTIDE SEQUENCE [LARGE SCALE GENOMIC DNA]</scope>
    <source>
        <strain evidence="5 6">2789STDY5834858</strain>
    </source>
</reference>
<evidence type="ECO:0000313" key="6">
    <source>
        <dbReference type="Proteomes" id="UP000095488"/>
    </source>
</evidence>
<keyword evidence="3 4" id="KW-0663">Pyridoxal phosphate</keyword>
<evidence type="ECO:0000256" key="2">
    <source>
        <dbReference type="ARBA" id="ARBA00009077"/>
    </source>
</evidence>
<dbReference type="PANTHER" id="PTHR11808">
    <property type="entry name" value="TRANS-SULFURATION ENZYME FAMILY MEMBER"/>
    <property type="match status" value="1"/>
</dbReference>
<comment type="similarity">
    <text evidence="2 4">Belongs to the trans-sulfuration enzymes family.</text>
</comment>
<gene>
    <name evidence="5" type="primary">metC</name>
    <name evidence="5" type="ORF">ERS852473_01383</name>
</gene>
<comment type="caution">
    <text evidence="5">The sequence shown here is derived from an EMBL/GenBank/DDBJ whole genome shotgun (WGS) entry which is preliminary data.</text>
</comment>
<dbReference type="SUPFAM" id="SSF53383">
    <property type="entry name" value="PLP-dependent transferases"/>
    <property type="match status" value="1"/>
</dbReference>
<evidence type="ECO:0000256" key="3">
    <source>
        <dbReference type="ARBA" id="ARBA00022898"/>
    </source>
</evidence>
<protein>
    <submittedName>
        <fullName evidence="5">Cystathionine beta-lyase</fullName>
        <ecNumber evidence="5">4.4.1.8</ecNumber>
    </submittedName>
</protein>
<organism evidence="5 6">
    <name type="scientific">Sarcina ventriculi</name>
    <name type="common">Clostridium ventriculi</name>
    <dbReference type="NCBI Taxonomy" id="1267"/>
    <lineage>
        <taxon>Bacteria</taxon>
        <taxon>Bacillati</taxon>
        <taxon>Bacillota</taxon>
        <taxon>Clostridia</taxon>
        <taxon>Eubacteriales</taxon>
        <taxon>Clostridiaceae</taxon>
        <taxon>Sarcina</taxon>
    </lineage>
</organism>
<dbReference type="EMBL" id="CYZR01000004">
    <property type="protein sequence ID" value="CUN90550.1"/>
    <property type="molecule type" value="Genomic_DNA"/>
</dbReference>
<dbReference type="InterPro" id="IPR015422">
    <property type="entry name" value="PyrdxlP-dep_Trfase_small"/>
</dbReference>
<dbReference type="InterPro" id="IPR015424">
    <property type="entry name" value="PyrdxlP-dep_Trfase"/>
</dbReference>
<dbReference type="PROSITE" id="PS00868">
    <property type="entry name" value="CYS_MET_METAB_PP"/>
    <property type="match status" value="1"/>
</dbReference>
<evidence type="ECO:0000256" key="1">
    <source>
        <dbReference type="ARBA" id="ARBA00001933"/>
    </source>
</evidence>
<dbReference type="GO" id="GO:0016829">
    <property type="term" value="F:lyase activity"/>
    <property type="evidence" value="ECO:0007669"/>
    <property type="project" value="UniProtKB-KW"/>
</dbReference>
<name>A0ABM9UQ74_SARVE</name>
<dbReference type="PIRSF" id="PIRSF001434">
    <property type="entry name" value="CGS"/>
    <property type="match status" value="1"/>
</dbReference>